<evidence type="ECO:0000259" key="8">
    <source>
        <dbReference type="Pfam" id="PF00889"/>
    </source>
</evidence>
<accession>A0A2H0XB48</accession>
<dbReference type="SUPFAM" id="SSF54713">
    <property type="entry name" value="Elongation factor Ts (EF-Ts), dimerisation domain"/>
    <property type="match status" value="1"/>
</dbReference>
<keyword evidence="4 5" id="KW-0648">Protein biosynthesis</keyword>
<dbReference type="FunFam" id="1.10.8.10:FF:000001">
    <property type="entry name" value="Elongation factor Ts"/>
    <property type="match status" value="1"/>
</dbReference>
<dbReference type="PANTHER" id="PTHR11741">
    <property type="entry name" value="ELONGATION FACTOR TS"/>
    <property type="match status" value="1"/>
</dbReference>
<dbReference type="InterPro" id="IPR014039">
    <property type="entry name" value="Transl_elong_EFTs/EF1B_dimer"/>
</dbReference>
<dbReference type="InterPro" id="IPR018101">
    <property type="entry name" value="Transl_elong_Ts_CS"/>
</dbReference>
<feature type="region of interest" description="Involved in Mg(2+) ion dislocation from EF-Tu" evidence="5">
    <location>
        <begin position="81"/>
        <end position="84"/>
    </location>
</feature>
<name>A0A2H0XB48_UNCKA</name>
<dbReference type="HAMAP" id="MF_00050">
    <property type="entry name" value="EF_Ts"/>
    <property type="match status" value="1"/>
</dbReference>
<comment type="function">
    <text evidence="5 6">Associates with the EF-Tu.GDP complex and induces the exchange of GDP to GTP. It remains bound to the aminoacyl-tRNA.EF-Tu.GTP complex up to the GTP hydrolysis stage on the ribosome.</text>
</comment>
<comment type="caution">
    <text evidence="9">The sequence shown here is derived from an EMBL/GenBank/DDBJ whole genome shotgun (WGS) entry which is preliminary data.</text>
</comment>
<dbReference type="Proteomes" id="UP000231252">
    <property type="component" value="Unassembled WGS sequence"/>
</dbReference>
<gene>
    <name evidence="5 9" type="primary">tsf</name>
    <name evidence="9" type="ORF">COT50_03500</name>
</gene>
<comment type="similarity">
    <text evidence="1 5 6">Belongs to the EF-Ts family.</text>
</comment>
<dbReference type="GO" id="GO:0005737">
    <property type="term" value="C:cytoplasm"/>
    <property type="evidence" value="ECO:0007669"/>
    <property type="project" value="UniProtKB-SubCell"/>
</dbReference>
<dbReference type="EMBL" id="PEYU01000076">
    <property type="protein sequence ID" value="PIS22167.1"/>
    <property type="molecule type" value="Genomic_DNA"/>
</dbReference>
<dbReference type="InterPro" id="IPR009060">
    <property type="entry name" value="UBA-like_sf"/>
</dbReference>
<protein>
    <recommendedName>
        <fullName evidence="2 5">Elongation factor Ts</fullName>
        <shortName evidence="5">EF-Ts</shortName>
    </recommendedName>
</protein>
<reference evidence="10" key="1">
    <citation type="submission" date="2017-09" db="EMBL/GenBank/DDBJ databases">
        <title>Depth-based differentiation of microbial function through sediment-hosted aquifers and enrichment of novel symbionts in the deep terrestrial subsurface.</title>
        <authorList>
            <person name="Probst A.J."/>
            <person name="Ladd B."/>
            <person name="Jarett J.K."/>
            <person name="Geller-Mcgrath D.E."/>
            <person name="Sieber C.M.K."/>
            <person name="Emerson J.B."/>
            <person name="Anantharaman K."/>
            <person name="Thomas B.C."/>
            <person name="Malmstrom R."/>
            <person name="Stieglmeier M."/>
            <person name="Klingl A."/>
            <person name="Woyke T."/>
            <person name="Ryan C.M."/>
            <person name="Banfield J.F."/>
        </authorList>
    </citation>
    <scope>NUCLEOTIDE SEQUENCE [LARGE SCALE GENOMIC DNA]</scope>
</reference>
<evidence type="ECO:0000313" key="10">
    <source>
        <dbReference type="Proteomes" id="UP000231252"/>
    </source>
</evidence>
<evidence type="ECO:0000256" key="7">
    <source>
        <dbReference type="RuleBase" id="RU000643"/>
    </source>
</evidence>
<evidence type="ECO:0000313" key="9">
    <source>
        <dbReference type="EMBL" id="PIS22167.1"/>
    </source>
</evidence>
<dbReference type="Gene3D" id="3.30.479.20">
    <property type="entry name" value="Elongation factor Ts, dimerisation domain"/>
    <property type="match status" value="1"/>
</dbReference>
<sequence length="151" mass="16632">MSINIDQIKKLREQTGAGVMDAKKVLEETGGDLEKSAKILMDKGLAKLEKRSDKLAGEGLVFSYIHTGAKVGSLLLLGCETDFVAKTEEFQKLGKEIAMQVATEDYTDVATLTESEYVRDGSKKIGDLIKETVVKLGEKIEIRAFVRYSVK</sequence>
<keyword evidence="3 5" id="KW-0251">Elongation factor</keyword>
<dbReference type="CDD" id="cd14275">
    <property type="entry name" value="UBA_EF-Ts"/>
    <property type="match status" value="1"/>
</dbReference>
<evidence type="ECO:0000256" key="1">
    <source>
        <dbReference type="ARBA" id="ARBA00005532"/>
    </source>
</evidence>
<dbReference type="GO" id="GO:0003746">
    <property type="term" value="F:translation elongation factor activity"/>
    <property type="evidence" value="ECO:0007669"/>
    <property type="project" value="UniProtKB-UniRule"/>
</dbReference>
<feature type="domain" description="Translation elongation factor EFTs/EF1B dimerisation" evidence="8">
    <location>
        <begin position="77"/>
        <end position="149"/>
    </location>
</feature>
<dbReference type="PROSITE" id="PS01126">
    <property type="entry name" value="EF_TS_1"/>
    <property type="match status" value="1"/>
</dbReference>
<dbReference type="SUPFAM" id="SSF46934">
    <property type="entry name" value="UBA-like"/>
    <property type="match status" value="1"/>
</dbReference>
<comment type="subcellular location">
    <subcellularLocation>
        <location evidence="5 7">Cytoplasm</location>
    </subcellularLocation>
</comment>
<dbReference type="AlphaFoldDB" id="A0A2H0XB48"/>
<dbReference type="InterPro" id="IPR036402">
    <property type="entry name" value="EF-Ts_dimer_sf"/>
</dbReference>
<organism evidence="9 10">
    <name type="scientific">candidate division WWE3 bacterium CG08_land_8_20_14_0_20_41_10</name>
    <dbReference type="NCBI Taxonomy" id="1975085"/>
    <lineage>
        <taxon>Bacteria</taxon>
        <taxon>Katanobacteria</taxon>
    </lineage>
</organism>
<dbReference type="NCBIfam" id="TIGR00116">
    <property type="entry name" value="tsf"/>
    <property type="match status" value="1"/>
</dbReference>
<evidence type="ECO:0000256" key="5">
    <source>
        <dbReference type="HAMAP-Rule" id="MF_00050"/>
    </source>
</evidence>
<evidence type="ECO:0000256" key="2">
    <source>
        <dbReference type="ARBA" id="ARBA00016956"/>
    </source>
</evidence>
<dbReference type="Gene3D" id="1.10.8.10">
    <property type="entry name" value="DNA helicase RuvA subunit, C-terminal domain"/>
    <property type="match status" value="1"/>
</dbReference>
<evidence type="ECO:0000256" key="3">
    <source>
        <dbReference type="ARBA" id="ARBA00022768"/>
    </source>
</evidence>
<evidence type="ECO:0000256" key="4">
    <source>
        <dbReference type="ARBA" id="ARBA00022917"/>
    </source>
</evidence>
<proteinExistence type="inferred from homology"/>
<dbReference type="InterPro" id="IPR001816">
    <property type="entry name" value="Transl_elong_EFTs/EF1B"/>
</dbReference>
<dbReference type="PANTHER" id="PTHR11741:SF0">
    <property type="entry name" value="ELONGATION FACTOR TS, MITOCHONDRIAL"/>
    <property type="match status" value="1"/>
</dbReference>
<dbReference type="Pfam" id="PF00889">
    <property type="entry name" value="EF_TS"/>
    <property type="match status" value="1"/>
</dbReference>
<evidence type="ECO:0000256" key="6">
    <source>
        <dbReference type="RuleBase" id="RU000642"/>
    </source>
</evidence>
<keyword evidence="5" id="KW-0963">Cytoplasm</keyword>
<dbReference type="PROSITE" id="PS01127">
    <property type="entry name" value="EF_TS_2"/>
    <property type="match status" value="1"/>
</dbReference>